<dbReference type="PANTHER" id="PTHR10501">
    <property type="entry name" value="U1 SMALL NUCLEAR RIBONUCLEOPROTEIN A/U2 SMALL NUCLEAR RIBONUCLEOPROTEIN B"/>
    <property type="match status" value="1"/>
</dbReference>
<dbReference type="STRING" id="2656787.A0A370TS22"/>
<dbReference type="Pfam" id="PF00076">
    <property type="entry name" value="RRM_1"/>
    <property type="match status" value="1"/>
</dbReference>
<evidence type="ECO:0000313" key="6">
    <source>
        <dbReference type="Proteomes" id="UP000254866"/>
    </source>
</evidence>
<dbReference type="OrthoDB" id="409136at2759"/>
<feature type="domain" description="RRM" evidence="4">
    <location>
        <begin position="632"/>
        <end position="707"/>
    </location>
</feature>
<dbReference type="Proteomes" id="UP000254866">
    <property type="component" value="Unassembled WGS sequence"/>
</dbReference>
<dbReference type="InterPro" id="IPR012677">
    <property type="entry name" value="Nucleotide-bd_a/b_plait_sf"/>
</dbReference>
<evidence type="ECO:0000259" key="4">
    <source>
        <dbReference type="PROSITE" id="PS50102"/>
    </source>
</evidence>
<proteinExistence type="predicted"/>
<keyword evidence="1 2" id="KW-0694">RNA-binding</keyword>
<evidence type="ECO:0000256" key="3">
    <source>
        <dbReference type="SAM" id="MobiDB-lite"/>
    </source>
</evidence>
<dbReference type="InterPro" id="IPR000504">
    <property type="entry name" value="RRM_dom"/>
</dbReference>
<dbReference type="Gene3D" id="3.30.70.330">
    <property type="match status" value="1"/>
</dbReference>
<dbReference type="GO" id="GO:0003723">
    <property type="term" value="F:RNA binding"/>
    <property type="evidence" value="ECO:0007669"/>
    <property type="project" value="UniProtKB-UniRule"/>
</dbReference>
<sequence length="797" mass="88378">MSGSQWPDPELSIGESCGSVDALGRFKCWAIKEESPAHHAWEAISRPVVQLLQEELERLDPRETDLMVEMFMIGDEAERASPTLLFSCYNKPVRQRAMALVIELGILDSHPQVLMAECSWQRRPLSMEETSEVTALPPGVYATEPLRHCGVSVLISGEHPGSPRKATLGGIVFIAGLFYGIITLYACKQISSTASRSDADPQFAFYGLEKLDDSSDVKHDSGASLSLDGVRPDSLASAVDSRNEPFEPSLHAWASKRIPRLSSAQNRGETPDSERTASPTPERSLEEQLKFLATLEDSDDNISPELGNIFVSAPERSLDWALVEIENSELMLENISLNNRRFMTNSIYWRNQSFHTEAIHPKGVAQCPADADVLISTGNRDTALEGRLSATPSFQKAPWSITFQELWVVRCTNGNFFDGDCGSWVVDYETGDLYGIIALGLPGTETAYIIPASHIFHSMQSHLSKQVQLSTPELWASRARLASKNKSVAPMAPVGLLAPVVSMLRRSDSSKTEKGTERNSVRISVGDDMSFRRRRSWSENSIQSTVFDTRSLHSNFTTENIQKLLPSLAYSERLSVSSTNDRLHAAGLPTRANTTGSLASGSWTPSHQIYRPYSTASTLQSIDSGYGNPPCNNLYVRNLPLEPSEDDLREYFSEMPGYEGLRMKRNEQECFVRFSDVDSAMDALQKSDDHRFSSDDRWGIMVGYARNGVRPAHLLPSQEDIELEVSIAELLGAETLPSARKAGGRISKLMLPARRAVPPMKQVTDKSRLLQEMFAETRLANRDSDKVFVPDSDNDDT</sequence>
<dbReference type="RefSeq" id="XP_031870977.1">
    <property type="nucleotide sequence ID" value="XM_032011284.1"/>
</dbReference>
<organism evidence="5 6">
    <name type="scientific">Venustampulla echinocandica</name>
    <dbReference type="NCBI Taxonomy" id="2656787"/>
    <lineage>
        <taxon>Eukaryota</taxon>
        <taxon>Fungi</taxon>
        <taxon>Dikarya</taxon>
        <taxon>Ascomycota</taxon>
        <taxon>Pezizomycotina</taxon>
        <taxon>Leotiomycetes</taxon>
        <taxon>Helotiales</taxon>
        <taxon>Pleuroascaceae</taxon>
        <taxon>Venustampulla</taxon>
    </lineage>
</organism>
<name>A0A370TS22_9HELO</name>
<dbReference type="SUPFAM" id="SSF54928">
    <property type="entry name" value="RNA-binding domain, RBD"/>
    <property type="match status" value="1"/>
</dbReference>
<evidence type="ECO:0000256" key="2">
    <source>
        <dbReference type="PROSITE-ProRule" id="PRU00176"/>
    </source>
</evidence>
<dbReference type="GeneID" id="43595510"/>
<protein>
    <submittedName>
        <fullName evidence="5">RNA-binding, RBD</fullName>
    </submittedName>
</protein>
<dbReference type="InterPro" id="IPR035979">
    <property type="entry name" value="RBD_domain_sf"/>
</dbReference>
<dbReference type="PROSITE" id="PS50102">
    <property type="entry name" value="RRM"/>
    <property type="match status" value="1"/>
</dbReference>
<dbReference type="SMART" id="SM00360">
    <property type="entry name" value="RRM"/>
    <property type="match status" value="1"/>
</dbReference>
<accession>A0A370TS22</accession>
<evidence type="ECO:0000256" key="1">
    <source>
        <dbReference type="ARBA" id="ARBA00022884"/>
    </source>
</evidence>
<gene>
    <name evidence="5" type="ORF">BP5553_02661</name>
</gene>
<keyword evidence="6" id="KW-1185">Reference proteome</keyword>
<feature type="region of interest" description="Disordered" evidence="3">
    <location>
        <begin position="261"/>
        <end position="284"/>
    </location>
</feature>
<reference evidence="5 6" key="1">
    <citation type="journal article" date="2018" name="IMA Fungus">
        <title>IMA Genome-F 9: Draft genome sequence of Annulohypoxylon stygium, Aspergillus mulundensis, Berkeleyomyces basicola (syn. Thielaviopsis basicola), Ceratocystis smalleyi, two Cercospora beticola strains, Coleophoma cylindrospora, Fusarium fracticaudum, Phialophora cf. hyalina, and Morchella septimelata.</title>
        <authorList>
            <person name="Wingfield B.D."/>
            <person name="Bills G.F."/>
            <person name="Dong Y."/>
            <person name="Huang W."/>
            <person name="Nel W.J."/>
            <person name="Swalarsk-Parry B.S."/>
            <person name="Vaghefi N."/>
            <person name="Wilken P.M."/>
            <person name="An Z."/>
            <person name="de Beer Z.W."/>
            <person name="De Vos L."/>
            <person name="Chen L."/>
            <person name="Duong T.A."/>
            <person name="Gao Y."/>
            <person name="Hammerbacher A."/>
            <person name="Kikkert J.R."/>
            <person name="Li Y."/>
            <person name="Li H."/>
            <person name="Li K."/>
            <person name="Li Q."/>
            <person name="Liu X."/>
            <person name="Ma X."/>
            <person name="Naidoo K."/>
            <person name="Pethybridge S.J."/>
            <person name="Sun J."/>
            <person name="Steenkamp E.T."/>
            <person name="van der Nest M.A."/>
            <person name="van Wyk S."/>
            <person name="Wingfield M.J."/>
            <person name="Xiong C."/>
            <person name="Yue Q."/>
            <person name="Zhang X."/>
        </authorList>
    </citation>
    <scope>NUCLEOTIDE SEQUENCE [LARGE SCALE GENOMIC DNA]</scope>
    <source>
        <strain evidence="5 6">BP 5553</strain>
    </source>
</reference>
<dbReference type="EMBL" id="NPIC01000002">
    <property type="protein sequence ID" value="RDL38321.1"/>
    <property type="molecule type" value="Genomic_DNA"/>
</dbReference>
<comment type="caution">
    <text evidence="5">The sequence shown here is derived from an EMBL/GenBank/DDBJ whole genome shotgun (WGS) entry which is preliminary data.</text>
</comment>
<evidence type="ECO:0000313" key="5">
    <source>
        <dbReference type="EMBL" id="RDL38321.1"/>
    </source>
</evidence>
<dbReference type="AlphaFoldDB" id="A0A370TS22"/>